<dbReference type="Pfam" id="PF03928">
    <property type="entry name" value="HbpS-like"/>
    <property type="match status" value="1"/>
</dbReference>
<comment type="caution">
    <text evidence="1">The sequence shown here is derived from an EMBL/GenBank/DDBJ whole genome shotgun (WGS) entry which is preliminary data.</text>
</comment>
<gene>
    <name evidence="2" type="ORF">CWD88_01890</name>
    <name evidence="1" type="ORF">Y036_200</name>
</gene>
<dbReference type="GeneID" id="93060261"/>
<name>A0A069B549_BURPE</name>
<dbReference type="PANTHER" id="PTHR34309:SF1">
    <property type="entry name" value="PROTEIN GLCG"/>
    <property type="match status" value="1"/>
</dbReference>
<dbReference type="RefSeq" id="WP_004521540.1">
    <property type="nucleotide sequence ID" value="NZ_AP028071.1"/>
</dbReference>
<sequence length="149" mass="14631">MSPELTLERALRIVEAGVAHAARLSAAGAAVAIAVVDAGAHLAAFARMDDAFIGAIDLATRKAGTAARFRMPSASLGALSGAGGPVRSIEHSNGGLVTFGGGLPLVDAHGRCVGAVGVSGGTVDDDAAIAQVCVDAFITLLNAAQGART</sequence>
<dbReference type="AlphaFoldDB" id="A0A069B549"/>
<reference evidence="1 3" key="1">
    <citation type="submission" date="2014-08" db="EMBL/GenBank/DDBJ databases">
        <authorList>
            <person name="Bunnell A."/>
            <person name="Chain P.S."/>
            <person name="Chertkov O."/>
            <person name="Currie B.J."/>
            <person name="Daligault H.E."/>
            <person name="Davenport K.W."/>
            <person name="Davis C."/>
            <person name="Gleasner C.D."/>
            <person name="Johnson S.L."/>
            <person name="Kaestli M."/>
            <person name="Koren S."/>
            <person name="Kunde Y.A."/>
            <person name="Mayo M."/>
            <person name="McMurry K.K."/>
            <person name="Price E.P."/>
            <person name="Reitenga K.G."/>
            <person name="Robison R."/>
            <person name="Rosovitz M.J."/>
            <person name="Sarovich D.S."/>
            <person name="Teshima H."/>
        </authorList>
    </citation>
    <scope>NUCLEOTIDE SEQUENCE [LARGE SCALE GENOMIC DNA]</scope>
    <source>
        <strain evidence="1 3">MSHR44</strain>
    </source>
</reference>
<dbReference type="SUPFAM" id="SSF143744">
    <property type="entry name" value="GlcG-like"/>
    <property type="match status" value="1"/>
</dbReference>
<dbReference type="EMBL" id="JQIM01000010">
    <property type="protein sequence ID" value="KGX06314.1"/>
    <property type="molecule type" value="Genomic_DNA"/>
</dbReference>
<evidence type="ECO:0000313" key="4">
    <source>
        <dbReference type="Proteomes" id="UP000231878"/>
    </source>
</evidence>
<reference evidence="2 4" key="2">
    <citation type="submission" date="2017-11" db="EMBL/GenBank/DDBJ databases">
        <title>Molecular characterization of Burkholderia pseudomallei and closely related isolates from Vietnam.</title>
        <authorList>
            <person name="Ustinov D.V."/>
            <person name="Antonov A.S."/>
            <person name="Avdusheva E.F."/>
            <person name="Shpak I.M."/>
            <person name="Zakharova I.B."/>
            <person name="Thi L.A."/>
            <person name="Teteryatnikova N."/>
            <person name="Lopasteyskaya Y.A."/>
            <person name="Kuzyutina J.A."/>
            <person name="Ngo T.N."/>
            <person name="Victorov D.V."/>
        </authorList>
    </citation>
    <scope>NUCLEOTIDE SEQUENCE [LARGE SCALE GENOMIC DNA]</scope>
    <source>
        <strain evidence="2 4">V1512</strain>
    </source>
</reference>
<dbReference type="KEGG" id="but:X994_910"/>
<evidence type="ECO:0000313" key="2">
    <source>
        <dbReference type="EMBL" id="PJO68038.1"/>
    </source>
</evidence>
<dbReference type="InterPro" id="IPR038084">
    <property type="entry name" value="PduO/GlcC-like_sf"/>
</dbReference>
<organism evidence="1 3">
    <name type="scientific">Burkholderia pseudomallei</name>
    <name type="common">Pseudomonas pseudomallei</name>
    <dbReference type="NCBI Taxonomy" id="28450"/>
    <lineage>
        <taxon>Bacteria</taxon>
        <taxon>Pseudomonadati</taxon>
        <taxon>Pseudomonadota</taxon>
        <taxon>Betaproteobacteria</taxon>
        <taxon>Burkholderiales</taxon>
        <taxon>Burkholderiaceae</taxon>
        <taxon>Burkholderia</taxon>
        <taxon>pseudomallei group</taxon>
    </lineage>
</organism>
<dbReference type="Proteomes" id="UP000231878">
    <property type="component" value="Unassembled WGS sequence"/>
</dbReference>
<accession>A0A069B549</accession>
<proteinExistence type="predicted"/>
<dbReference type="EMBL" id="PHRB01000001">
    <property type="protein sequence ID" value="PJO68038.1"/>
    <property type="molecule type" value="Genomic_DNA"/>
</dbReference>
<dbReference type="InterPro" id="IPR005624">
    <property type="entry name" value="PduO/GlcC-like"/>
</dbReference>
<dbReference type="InterPro" id="IPR052517">
    <property type="entry name" value="GlcG_carb_metab_protein"/>
</dbReference>
<protein>
    <submittedName>
        <fullName evidence="2">Heme-binding protein</fullName>
    </submittedName>
</protein>
<dbReference type="OMA" id="VAHVRMD"/>
<dbReference type="OrthoDB" id="1684899at2"/>
<dbReference type="PANTHER" id="PTHR34309">
    <property type="entry name" value="SLR1406 PROTEIN"/>
    <property type="match status" value="1"/>
</dbReference>
<dbReference type="Proteomes" id="UP000030475">
    <property type="component" value="Unassembled WGS sequence"/>
</dbReference>
<dbReference type="Gene3D" id="3.30.450.150">
    <property type="entry name" value="Haem-degrading domain"/>
    <property type="match status" value="1"/>
</dbReference>
<evidence type="ECO:0000313" key="1">
    <source>
        <dbReference type="EMBL" id="KGX06314.1"/>
    </source>
</evidence>
<evidence type="ECO:0000313" key="3">
    <source>
        <dbReference type="Proteomes" id="UP000030475"/>
    </source>
</evidence>